<dbReference type="Proteomes" id="UP000182573">
    <property type="component" value="Unassembled WGS sequence"/>
</dbReference>
<organism evidence="3 4">
    <name type="scientific">Haloarcula vallismortis</name>
    <name type="common">Halobacterium vallismortis</name>
    <dbReference type="NCBI Taxonomy" id="28442"/>
    <lineage>
        <taxon>Archaea</taxon>
        <taxon>Methanobacteriati</taxon>
        <taxon>Methanobacteriota</taxon>
        <taxon>Stenosarchaea group</taxon>
        <taxon>Halobacteria</taxon>
        <taxon>Halobacteriales</taxon>
        <taxon>Haloarculaceae</taxon>
        <taxon>Haloarcula</taxon>
    </lineage>
</organism>
<dbReference type="RefSeq" id="WP_004518275.1">
    <property type="nucleotide sequence ID" value="NZ_FNOF01000001.1"/>
</dbReference>
<feature type="domain" description="DUF8159" evidence="2">
    <location>
        <begin position="102"/>
        <end position="211"/>
    </location>
</feature>
<reference evidence="3 4" key="1">
    <citation type="submission" date="2016-10" db="EMBL/GenBank/DDBJ databases">
        <authorList>
            <person name="de Groot N.N."/>
        </authorList>
    </citation>
    <scope>NUCLEOTIDE SEQUENCE [LARGE SCALE GENOMIC DNA]</scope>
    <source>
        <strain evidence="3 4">DSM 3756</strain>
    </source>
</reference>
<dbReference type="EMBL" id="FNOF01000001">
    <property type="protein sequence ID" value="SDW01867.1"/>
    <property type="molecule type" value="Genomic_DNA"/>
</dbReference>
<dbReference type="AlphaFoldDB" id="A0A1H2Q3Y1"/>
<feature type="region of interest" description="Disordered" evidence="1">
    <location>
        <begin position="214"/>
        <end position="245"/>
    </location>
</feature>
<accession>A0A1H2Q3Y1</accession>
<dbReference type="Pfam" id="PF26490">
    <property type="entry name" value="DUF8159"/>
    <property type="match status" value="1"/>
</dbReference>
<evidence type="ECO:0000313" key="4">
    <source>
        <dbReference type="Proteomes" id="UP000182573"/>
    </source>
</evidence>
<name>A0A1H2Q3Y1_HALVA</name>
<feature type="compositionally biased region" description="Polar residues" evidence="1">
    <location>
        <begin position="34"/>
        <end position="50"/>
    </location>
</feature>
<evidence type="ECO:0000313" key="3">
    <source>
        <dbReference type="EMBL" id="SDW01867.1"/>
    </source>
</evidence>
<dbReference type="PROSITE" id="PS51318">
    <property type="entry name" value="TAT"/>
    <property type="match status" value="1"/>
</dbReference>
<feature type="compositionally biased region" description="Basic and acidic residues" evidence="1">
    <location>
        <begin position="214"/>
        <end position="229"/>
    </location>
</feature>
<dbReference type="PROSITE" id="PS51257">
    <property type="entry name" value="PROKAR_LIPOPROTEIN"/>
    <property type="match status" value="1"/>
</dbReference>
<evidence type="ECO:0000259" key="2">
    <source>
        <dbReference type="Pfam" id="PF26490"/>
    </source>
</evidence>
<feature type="region of interest" description="Disordered" evidence="1">
    <location>
        <begin position="25"/>
        <end position="99"/>
    </location>
</feature>
<protein>
    <recommendedName>
        <fullName evidence="2">DUF8159 domain-containing protein</fullName>
    </recommendedName>
</protein>
<gene>
    <name evidence="3" type="ORF">SAMN05443574_10149</name>
</gene>
<dbReference type="InterPro" id="IPR058473">
    <property type="entry name" value="DUF8159"/>
</dbReference>
<evidence type="ECO:0000256" key="1">
    <source>
        <dbReference type="SAM" id="MobiDB-lite"/>
    </source>
</evidence>
<dbReference type="InterPro" id="IPR006311">
    <property type="entry name" value="TAT_signal"/>
</dbReference>
<feature type="compositionally biased region" description="Basic and acidic residues" evidence="1">
    <location>
        <begin position="61"/>
        <end position="93"/>
    </location>
</feature>
<sequence length="245" mass="26260">MPDTSQRRSRRGFLGTLALAAAASAGCSSLGGAQNSQSGDTGADGSTATPEASAMPAKADNGTHHDETHGHTHADGDHDHGEGHSHDSEHTDSGGEAGGAADTELAAFESNLRKWFVDIDSLTVEDGRLRLTYVTKSTRGHELAADIETVVVSFIQAYTDDWGVEGLDAEVIEPSGEVMGYWRTESRWVEPVVDGHETRTTLLERTLDTYHGRLTRDHDHGEAGTDHGGNESTHQHHNGTEHPDH</sequence>
<proteinExistence type="predicted"/>